<evidence type="ECO:0000313" key="3">
    <source>
        <dbReference type="Proteomes" id="UP000182314"/>
    </source>
</evidence>
<dbReference type="EMBL" id="FOKO01000002">
    <property type="protein sequence ID" value="SFB98255.1"/>
    <property type="molecule type" value="Genomic_DNA"/>
</dbReference>
<evidence type="ECO:0000259" key="1">
    <source>
        <dbReference type="PROSITE" id="PS51688"/>
    </source>
</evidence>
<reference evidence="2 3" key="1">
    <citation type="submission" date="2016-10" db="EMBL/GenBank/DDBJ databases">
        <authorList>
            <person name="Varghese N."/>
            <person name="Submissions S."/>
        </authorList>
    </citation>
    <scope>NUCLEOTIDE SEQUENCE [LARGE SCALE GENOMIC DNA]</scope>
    <source>
        <strain evidence="2 3">CGMCC 1.7012</strain>
    </source>
</reference>
<accession>A0AA94H1K2</accession>
<feature type="domain" description="Peptidase S74" evidence="1">
    <location>
        <begin position="171"/>
        <end position="269"/>
    </location>
</feature>
<gene>
    <name evidence="2" type="ORF">SAMN05216286_1203</name>
</gene>
<proteinExistence type="predicted"/>
<evidence type="ECO:0000313" key="2">
    <source>
        <dbReference type="EMBL" id="SFB98255.1"/>
    </source>
</evidence>
<dbReference type="InterPro" id="IPR030392">
    <property type="entry name" value="S74_ICA"/>
</dbReference>
<name>A0AA94H1K2_9ENTR</name>
<comment type="caution">
    <text evidence="2">The sequence shown here is derived from an EMBL/GenBank/DDBJ whole genome shotgun (WGS) entry which is preliminary data.</text>
</comment>
<organism evidence="2 3">
    <name type="scientific">Kosakonia oryzae</name>
    <dbReference type="NCBI Taxonomy" id="497725"/>
    <lineage>
        <taxon>Bacteria</taxon>
        <taxon>Pseudomonadati</taxon>
        <taxon>Pseudomonadota</taxon>
        <taxon>Gammaproteobacteria</taxon>
        <taxon>Enterobacterales</taxon>
        <taxon>Enterobacteriaceae</taxon>
        <taxon>Kosakonia</taxon>
    </lineage>
</organism>
<dbReference type="Proteomes" id="UP000182314">
    <property type="component" value="Unassembled WGS sequence"/>
</dbReference>
<sequence>MSTSINSLATDVGNKAAKGANSDITSLAGITTPLSKTQGGTGSNSPFGTAADTFCQGNDSRLNTVAGKTGGQITSIVDVTGNVSVRRRTAAEPSSGTALTGFPIESIHNIAGVDRAIASLVGNYTWGQTNAFGTFNVALYNAQGGFVRGASYTFDGGGSATAPGQWVNNADERIKTNIQRITDPLDKMMQLRGVSWDRLDGYAGGLGFIAQDVQKVFPGSVYEGQNRTLTDGTVVEGVLGVDTSGVAAALHHEAILALMSRIDDLEKQIDILHSGS</sequence>
<dbReference type="PROSITE" id="PS51688">
    <property type="entry name" value="ICA"/>
    <property type="match status" value="1"/>
</dbReference>
<protein>
    <submittedName>
        <fullName evidence="2">Chaperone of endosialidase</fullName>
    </submittedName>
</protein>
<dbReference type="AlphaFoldDB" id="A0AA94H1K2"/>
<dbReference type="Pfam" id="PF13884">
    <property type="entry name" value="Peptidase_S74"/>
    <property type="match status" value="1"/>
</dbReference>